<proteinExistence type="predicted"/>
<evidence type="ECO:0000313" key="2">
    <source>
        <dbReference type="EMBL" id="HJG95848.1"/>
    </source>
</evidence>
<dbReference type="Proteomes" id="UP000776700">
    <property type="component" value="Unassembled WGS sequence"/>
</dbReference>
<evidence type="ECO:0000313" key="3">
    <source>
        <dbReference type="Proteomes" id="UP000776700"/>
    </source>
</evidence>
<sequence>MKNVLKILIMSAVICFSLTFSLMIINAVMGIFIRLNFYLLLFAILTIGFTVGLILFDSKKIFYPKKIKKTINRKIVTKTKKVESQTKARRKIS</sequence>
<dbReference type="EMBL" id="DYUB01000071">
    <property type="protein sequence ID" value="HJG95848.1"/>
    <property type="molecule type" value="Genomic_DNA"/>
</dbReference>
<name>A0A921MZB0_9FIRM</name>
<organism evidence="2 3">
    <name type="scientific">Romboutsia timonensis</name>
    <dbReference type="NCBI Taxonomy" id="1776391"/>
    <lineage>
        <taxon>Bacteria</taxon>
        <taxon>Bacillati</taxon>
        <taxon>Bacillota</taxon>
        <taxon>Clostridia</taxon>
        <taxon>Peptostreptococcales</taxon>
        <taxon>Peptostreptococcaceae</taxon>
        <taxon>Romboutsia</taxon>
    </lineage>
</organism>
<accession>A0A921MZB0</accession>
<comment type="caution">
    <text evidence="2">The sequence shown here is derived from an EMBL/GenBank/DDBJ whole genome shotgun (WGS) entry which is preliminary data.</text>
</comment>
<feature type="transmembrane region" description="Helical" evidence="1">
    <location>
        <begin position="7"/>
        <end position="31"/>
    </location>
</feature>
<feature type="transmembrane region" description="Helical" evidence="1">
    <location>
        <begin position="37"/>
        <end position="56"/>
    </location>
</feature>
<reference evidence="2" key="1">
    <citation type="journal article" date="2021" name="PeerJ">
        <title>Extensive microbial diversity within the chicken gut microbiome revealed by metagenomics and culture.</title>
        <authorList>
            <person name="Gilroy R."/>
            <person name="Ravi A."/>
            <person name="Getino M."/>
            <person name="Pursley I."/>
            <person name="Horton D.L."/>
            <person name="Alikhan N.F."/>
            <person name="Baker D."/>
            <person name="Gharbi K."/>
            <person name="Hall N."/>
            <person name="Watson M."/>
            <person name="Adriaenssens E.M."/>
            <person name="Foster-Nyarko E."/>
            <person name="Jarju S."/>
            <person name="Secka A."/>
            <person name="Antonio M."/>
            <person name="Oren A."/>
            <person name="Chaudhuri R.R."/>
            <person name="La Ragione R."/>
            <person name="Hildebrand F."/>
            <person name="Pallen M.J."/>
        </authorList>
    </citation>
    <scope>NUCLEOTIDE SEQUENCE</scope>
    <source>
        <strain evidence="2">1277</strain>
    </source>
</reference>
<keyword evidence="1" id="KW-0472">Membrane</keyword>
<keyword evidence="1" id="KW-0812">Transmembrane</keyword>
<keyword evidence="1" id="KW-1133">Transmembrane helix</keyword>
<dbReference type="AlphaFoldDB" id="A0A921MZB0"/>
<reference evidence="2" key="2">
    <citation type="submission" date="2021-09" db="EMBL/GenBank/DDBJ databases">
        <authorList>
            <person name="Gilroy R."/>
        </authorList>
    </citation>
    <scope>NUCLEOTIDE SEQUENCE</scope>
    <source>
        <strain evidence="2">1277</strain>
    </source>
</reference>
<protein>
    <submittedName>
        <fullName evidence="2">Uncharacterized protein</fullName>
    </submittedName>
</protein>
<evidence type="ECO:0000256" key="1">
    <source>
        <dbReference type="SAM" id="Phobius"/>
    </source>
</evidence>
<gene>
    <name evidence="2" type="ORF">K8V90_01945</name>
</gene>